<protein>
    <submittedName>
        <fullName evidence="1">Uncharacterized protein</fullName>
    </submittedName>
</protein>
<dbReference type="EMBL" id="CP017560">
    <property type="protein sequence ID" value="AOV08874.1"/>
    <property type="molecule type" value="Genomic_DNA"/>
</dbReference>
<dbReference type="Proteomes" id="UP000185746">
    <property type="component" value="Chromosome"/>
</dbReference>
<sequence>MIEFEFVCEESVVAGGGIQRIMCGTHALPFSNNVFPKNLKASFPYKTERGFLPFWQSQRA</sequence>
<name>A0A1D8JJJ6_9BACL</name>
<evidence type="ECO:0000313" key="1">
    <source>
        <dbReference type="EMBL" id="AOV08874.1"/>
    </source>
</evidence>
<proteinExistence type="predicted"/>
<accession>A0A1D8JJJ6</accession>
<reference evidence="1 2" key="1">
    <citation type="submission" date="2016-09" db="EMBL/GenBank/DDBJ databases">
        <title>Complete genome sequence of the Lysinibacillus sphaericus LMG 22257, a specie of Bacillus with ureolytic activity that can effectively biodeposit calcium carbonate.</title>
        <authorList>
            <person name="Yan W."/>
        </authorList>
    </citation>
    <scope>NUCLEOTIDE SEQUENCE [LARGE SCALE GENOMIC DNA]</scope>
    <source>
        <strain evidence="1 2">LMG 22257</strain>
    </source>
</reference>
<gene>
    <name evidence="1" type="ORF">BI350_15845</name>
</gene>
<dbReference type="AlphaFoldDB" id="A0A1D8JJJ6"/>
<keyword evidence="2" id="KW-1185">Reference proteome</keyword>
<evidence type="ECO:0000313" key="2">
    <source>
        <dbReference type="Proteomes" id="UP000185746"/>
    </source>
</evidence>
<organism evidence="1 2">
    <name type="scientific">Sporosarcina ureilytica</name>
    <dbReference type="NCBI Taxonomy" id="298596"/>
    <lineage>
        <taxon>Bacteria</taxon>
        <taxon>Bacillati</taxon>
        <taxon>Bacillota</taxon>
        <taxon>Bacilli</taxon>
        <taxon>Bacillales</taxon>
        <taxon>Caryophanaceae</taxon>
        <taxon>Sporosarcina</taxon>
    </lineage>
</organism>
<dbReference type="KEGG" id="surl:BI350_15845"/>